<dbReference type="Proteomes" id="UP000182146">
    <property type="component" value="Unassembled WGS sequence"/>
</dbReference>
<evidence type="ECO:0000313" key="1">
    <source>
        <dbReference type="EMBL" id="SDM33989.1"/>
    </source>
</evidence>
<proteinExistence type="predicted"/>
<dbReference type="STRING" id="392333.SAMN05660860_02347"/>
<reference evidence="1 2" key="1">
    <citation type="submission" date="2016-10" db="EMBL/GenBank/DDBJ databases">
        <authorList>
            <person name="de Groot N.N."/>
        </authorList>
    </citation>
    <scope>NUCLEOTIDE SEQUENCE [LARGE SCALE GENOMIC DNA]</scope>
    <source>
        <strain evidence="1 2">DSM 17813</strain>
    </source>
</reference>
<evidence type="ECO:0000313" key="2">
    <source>
        <dbReference type="Proteomes" id="UP000182146"/>
    </source>
</evidence>
<name>A0A1G9SEW9_9BACT</name>
<sequence length="54" mass="6556">MLESYITEQFNKDFFKTFPVFGSNFVRINKNVLFIKPSKQIIKIWLFFTEEPCM</sequence>
<gene>
    <name evidence="1" type="ORF">SAMN05660860_02347</name>
</gene>
<accession>A0A1G9SEW9</accession>
<dbReference type="AlphaFoldDB" id="A0A1G9SEW9"/>
<dbReference type="EMBL" id="FNGU01000005">
    <property type="protein sequence ID" value="SDM33989.1"/>
    <property type="molecule type" value="Genomic_DNA"/>
</dbReference>
<organism evidence="1 2">
    <name type="scientific">Geoalkalibacter ferrihydriticus</name>
    <dbReference type="NCBI Taxonomy" id="392333"/>
    <lineage>
        <taxon>Bacteria</taxon>
        <taxon>Pseudomonadati</taxon>
        <taxon>Thermodesulfobacteriota</taxon>
        <taxon>Desulfuromonadia</taxon>
        <taxon>Desulfuromonadales</taxon>
        <taxon>Geoalkalibacteraceae</taxon>
        <taxon>Geoalkalibacter</taxon>
    </lineage>
</organism>
<protein>
    <submittedName>
        <fullName evidence="1">Uncharacterized protein</fullName>
    </submittedName>
</protein>